<name>Q73T83_MYCPA</name>
<dbReference type="AlphaFoldDB" id="Q73T83"/>
<dbReference type="RefSeq" id="WP_010950137.1">
    <property type="nucleotide sequence ID" value="NC_002944.2"/>
</dbReference>
<protein>
    <submittedName>
        <fullName evidence="2">Uncharacterized protein</fullName>
    </submittedName>
</protein>
<dbReference type="Proteomes" id="UP000000580">
    <property type="component" value="Chromosome"/>
</dbReference>
<dbReference type="EMBL" id="AE016958">
    <property type="protein sequence ID" value="AAS06385.1"/>
    <property type="molecule type" value="Genomic_DNA"/>
</dbReference>
<sequence length="275" mass="29403">MTNVLRKFGGIATCVVFAVISIAGCHSGAHRSEASSTPATPPAGWPAALNDFTFVWTAEPGIDVTAGPAVPVRAYTESYLLASIMGDNRYLYPGFQQSVDPNQSINHPIGTQSLWPKTNAPQQQWIGTVQVHILSVTTADRDVTVVACEYTFGTAQPARNGYEPNIGKPPPYSGIDPLRITMKAPAKPGPESPQRGPARSPSVDVFNGWRITSHQGGYFAQSGVGDEWPNAIEDRNTCLAKAPQHPDLQRGGEYPRTDFPTLPPSPGWPAPSAAS</sequence>
<gene>
    <name evidence="2" type="ordered locus">MAP_3835c</name>
</gene>
<dbReference type="HOGENOM" id="CLU_076355_0_0_11"/>
<accession>Q73T83</accession>
<feature type="region of interest" description="Disordered" evidence="1">
    <location>
        <begin position="235"/>
        <end position="275"/>
    </location>
</feature>
<dbReference type="eggNOG" id="ENOG5032I0V">
    <property type="taxonomic scope" value="Bacteria"/>
</dbReference>
<reference evidence="2 3" key="1">
    <citation type="journal article" date="2005" name="Proc. Natl. Acad. Sci. U.S.A.">
        <title>The complete genome sequence of Mycobacterium avium subspecies paratuberculosis.</title>
        <authorList>
            <person name="Li L."/>
            <person name="Bannantine J.P."/>
            <person name="Zhang Q."/>
            <person name="Amonsin A."/>
            <person name="May B.J."/>
            <person name="Alt D."/>
            <person name="Banerji N."/>
            <person name="Kanjilal S."/>
            <person name="Kapur V."/>
        </authorList>
    </citation>
    <scope>NUCLEOTIDE SEQUENCE [LARGE SCALE GENOMIC DNA]</scope>
    <source>
        <strain evidence="3">ATCC BAA-968 / K-10</strain>
    </source>
</reference>
<proteinExistence type="predicted"/>
<dbReference type="PROSITE" id="PS51257">
    <property type="entry name" value="PROKAR_LIPOPROTEIN"/>
    <property type="match status" value="1"/>
</dbReference>
<feature type="region of interest" description="Disordered" evidence="1">
    <location>
        <begin position="182"/>
        <end position="204"/>
    </location>
</feature>
<evidence type="ECO:0000313" key="3">
    <source>
        <dbReference type="Proteomes" id="UP000000580"/>
    </source>
</evidence>
<evidence type="ECO:0000313" key="2">
    <source>
        <dbReference type="EMBL" id="AAS06385.1"/>
    </source>
</evidence>
<feature type="compositionally biased region" description="Basic and acidic residues" evidence="1">
    <location>
        <begin position="247"/>
        <end position="256"/>
    </location>
</feature>
<dbReference type="KEGG" id="mpa:MAP_3835c"/>
<dbReference type="STRING" id="262316.MAP_3835c"/>
<keyword evidence="3" id="KW-1185">Reference proteome</keyword>
<evidence type="ECO:0000256" key="1">
    <source>
        <dbReference type="SAM" id="MobiDB-lite"/>
    </source>
</evidence>
<organism evidence="2 3">
    <name type="scientific">Mycolicibacterium paratuberculosis (strain ATCC BAA-968 / K-10)</name>
    <name type="common">Mycobacterium paratuberculosis</name>
    <dbReference type="NCBI Taxonomy" id="262316"/>
    <lineage>
        <taxon>Bacteria</taxon>
        <taxon>Bacillati</taxon>
        <taxon>Actinomycetota</taxon>
        <taxon>Actinomycetes</taxon>
        <taxon>Mycobacteriales</taxon>
        <taxon>Mycobacteriaceae</taxon>
        <taxon>Mycobacterium</taxon>
        <taxon>Mycobacterium avium complex (MAC)</taxon>
    </lineage>
</organism>